<feature type="domain" description="Fibronectin type-III" evidence="2">
    <location>
        <begin position="338"/>
        <end position="431"/>
    </location>
</feature>
<dbReference type="InterPro" id="IPR036116">
    <property type="entry name" value="FN3_sf"/>
</dbReference>
<accession>A0AAV2PWG1</accession>
<evidence type="ECO:0000313" key="4">
    <source>
        <dbReference type="Proteomes" id="UP001497623"/>
    </source>
</evidence>
<feature type="signal peptide" evidence="1">
    <location>
        <begin position="1"/>
        <end position="37"/>
    </location>
</feature>
<evidence type="ECO:0000259" key="2">
    <source>
        <dbReference type="PROSITE" id="PS50853"/>
    </source>
</evidence>
<proteinExistence type="predicted"/>
<protein>
    <recommendedName>
        <fullName evidence="2">Fibronectin type-III domain-containing protein</fullName>
    </recommendedName>
</protein>
<dbReference type="PROSITE" id="PS50853">
    <property type="entry name" value="FN3"/>
    <property type="match status" value="2"/>
</dbReference>
<keyword evidence="4" id="KW-1185">Reference proteome</keyword>
<feature type="chain" id="PRO_5043584585" description="Fibronectin type-III domain-containing protein" evidence="1">
    <location>
        <begin position="38"/>
        <end position="519"/>
    </location>
</feature>
<organism evidence="3 4">
    <name type="scientific">Meganyctiphanes norvegica</name>
    <name type="common">Northern krill</name>
    <name type="synonym">Thysanopoda norvegica</name>
    <dbReference type="NCBI Taxonomy" id="48144"/>
    <lineage>
        <taxon>Eukaryota</taxon>
        <taxon>Metazoa</taxon>
        <taxon>Ecdysozoa</taxon>
        <taxon>Arthropoda</taxon>
        <taxon>Crustacea</taxon>
        <taxon>Multicrustacea</taxon>
        <taxon>Malacostraca</taxon>
        <taxon>Eumalacostraca</taxon>
        <taxon>Eucarida</taxon>
        <taxon>Euphausiacea</taxon>
        <taxon>Euphausiidae</taxon>
        <taxon>Meganyctiphanes</taxon>
    </lineage>
</organism>
<keyword evidence="1" id="KW-0732">Signal</keyword>
<evidence type="ECO:0000313" key="3">
    <source>
        <dbReference type="EMBL" id="CAL4065920.1"/>
    </source>
</evidence>
<dbReference type="EMBL" id="CAXKWB010001961">
    <property type="protein sequence ID" value="CAL4065920.1"/>
    <property type="molecule type" value="Genomic_DNA"/>
</dbReference>
<sequence>MIKMNGTFRAVTMMVFSATYMLFTVVCSSTMAASASGQIIGKETNNRLMTSYANRNTIYSQNIVTNFQNAKAKIRTENSQIEKYNTNFKNVVYRSESPEPNIQKLYTLDKSLKYIESLSDLPEFPGDVNCISYNLMTLECRWSIGSNQTFNSALISCDRQKIEKNCSCHLYSEDHCCEDYCCTWTGIDYMCQYEDLHFILFTETDSQNSQYLFNLSTYSYLLPDPPQKFQIATVNNCSVNVNWDVHPSLWAFTRAYGMMYHLEYRISTTADSPWQWREEFMSKSTSPSWILEMPYPGQDYDLRLRLKAPTTLDDDPMWWSQPTNGSIVIQSQVPWRSPNTTLGSFEISYSGNFIISWKTVSSEEYNGPDFKYVIKITEINSSKVTKNSTANGYYTVNNYNFDDKYEFEITSRNDVGECPVSSEAIIVGEEGSRPSPPQFRAAIKYWDDDLQDHIFYQLRWQSTTPGNQSYSVFWCNDYEQNPGPCQGKLNWKEGIRSTTLNLSVYDLEDVPDEEVHFAV</sequence>
<comment type="caution">
    <text evidence="3">The sequence shown here is derived from an EMBL/GenBank/DDBJ whole genome shotgun (WGS) entry which is preliminary data.</text>
</comment>
<reference evidence="3 4" key="1">
    <citation type="submission" date="2024-05" db="EMBL/GenBank/DDBJ databases">
        <authorList>
            <person name="Wallberg A."/>
        </authorList>
    </citation>
    <scope>NUCLEOTIDE SEQUENCE [LARGE SCALE GENOMIC DNA]</scope>
</reference>
<evidence type="ECO:0000256" key="1">
    <source>
        <dbReference type="SAM" id="SignalP"/>
    </source>
</evidence>
<dbReference type="Gene3D" id="2.60.40.10">
    <property type="entry name" value="Immunoglobulins"/>
    <property type="match status" value="2"/>
</dbReference>
<feature type="non-terminal residue" evidence="3">
    <location>
        <position position="519"/>
    </location>
</feature>
<dbReference type="AlphaFoldDB" id="A0AAV2PWG1"/>
<gene>
    <name evidence="3" type="ORF">MNOR_LOCUS5167</name>
</gene>
<dbReference type="Proteomes" id="UP001497623">
    <property type="component" value="Unassembled WGS sequence"/>
</dbReference>
<feature type="domain" description="Fibronectin type-III" evidence="2">
    <location>
        <begin position="225"/>
        <end position="334"/>
    </location>
</feature>
<dbReference type="InterPro" id="IPR013783">
    <property type="entry name" value="Ig-like_fold"/>
</dbReference>
<dbReference type="InterPro" id="IPR003961">
    <property type="entry name" value="FN3_dom"/>
</dbReference>
<dbReference type="SUPFAM" id="SSF49265">
    <property type="entry name" value="Fibronectin type III"/>
    <property type="match status" value="1"/>
</dbReference>
<name>A0AAV2PWG1_MEGNR</name>